<dbReference type="Pfam" id="PF00528">
    <property type="entry name" value="BPD_transp_1"/>
    <property type="match status" value="1"/>
</dbReference>
<feature type="domain" description="ABC transmembrane type-1" evidence="10">
    <location>
        <begin position="23"/>
        <end position="211"/>
    </location>
</feature>
<evidence type="ECO:0000256" key="4">
    <source>
        <dbReference type="ARBA" id="ARBA00022475"/>
    </source>
</evidence>
<dbReference type="AlphaFoldDB" id="A0A1I1NJI5"/>
<keyword evidence="8 9" id="KW-0472">Membrane</keyword>
<dbReference type="GO" id="GO:0015184">
    <property type="term" value="F:L-cystine transmembrane transporter activity"/>
    <property type="evidence" value="ECO:0007669"/>
    <property type="project" value="TreeGrafter"/>
</dbReference>
<evidence type="ECO:0000256" key="7">
    <source>
        <dbReference type="ARBA" id="ARBA00022989"/>
    </source>
</evidence>
<reference evidence="11 12" key="1">
    <citation type="submission" date="2016-10" db="EMBL/GenBank/DDBJ databases">
        <authorList>
            <person name="de Groot N.N."/>
        </authorList>
    </citation>
    <scope>NUCLEOTIDE SEQUENCE [LARGE SCALE GENOMIC DNA]</scope>
    <source>
        <strain evidence="11 12">DSM 12992</strain>
    </source>
</reference>
<dbReference type="SUPFAM" id="SSF161098">
    <property type="entry name" value="MetI-like"/>
    <property type="match status" value="1"/>
</dbReference>
<keyword evidence="5 9" id="KW-0812">Transmembrane</keyword>
<organism evidence="11 12">
    <name type="scientific">Clostridium uliginosum</name>
    <dbReference type="NCBI Taxonomy" id="119641"/>
    <lineage>
        <taxon>Bacteria</taxon>
        <taxon>Bacillati</taxon>
        <taxon>Bacillota</taxon>
        <taxon>Clostridia</taxon>
        <taxon>Eubacteriales</taxon>
        <taxon>Clostridiaceae</taxon>
        <taxon>Clostridium</taxon>
    </lineage>
</organism>
<dbReference type="InterPro" id="IPR035906">
    <property type="entry name" value="MetI-like_sf"/>
</dbReference>
<evidence type="ECO:0000313" key="12">
    <source>
        <dbReference type="Proteomes" id="UP000199263"/>
    </source>
</evidence>
<evidence type="ECO:0000256" key="2">
    <source>
        <dbReference type="ARBA" id="ARBA00009306"/>
    </source>
</evidence>
<dbReference type="CDD" id="cd06261">
    <property type="entry name" value="TM_PBP2"/>
    <property type="match status" value="1"/>
</dbReference>
<sequence>MVIDNRIIEIIKSSFFPMFKAGIIYTIPLTLVSFAIGLLIAMIVALIQISKHRILKQIAKFYAWIFRGTPLLVQLFIIFYGLPSAGIKIEPIPSAIIAFSLNVGAYSSETIRAAILSVPSGQWEASYSLGMNYIQTLVKTILPQAAKVSIPPLFNSFISLVKDTSLATNITVTEMFMETQRIVARTYEPLVLYCEVGLIYLLFCTILTQVQKYSEKRLSIE</sequence>
<proteinExistence type="inferred from homology"/>
<dbReference type="InterPro" id="IPR010065">
    <property type="entry name" value="AA_ABC_transptr_permease_3TM"/>
</dbReference>
<dbReference type="Gene3D" id="1.10.3720.10">
    <property type="entry name" value="MetI-like"/>
    <property type="match status" value="1"/>
</dbReference>
<gene>
    <name evidence="11" type="ORF">SAMN05421842_11582</name>
</gene>
<evidence type="ECO:0000313" key="11">
    <source>
        <dbReference type="EMBL" id="SFC97645.1"/>
    </source>
</evidence>
<evidence type="ECO:0000256" key="8">
    <source>
        <dbReference type="ARBA" id="ARBA00023136"/>
    </source>
</evidence>
<dbReference type="EMBL" id="FOMG01000015">
    <property type="protein sequence ID" value="SFC97645.1"/>
    <property type="molecule type" value="Genomic_DNA"/>
</dbReference>
<keyword evidence="7 9" id="KW-1133">Transmembrane helix</keyword>
<keyword evidence="3 9" id="KW-0813">Transport</keyword>
<evidence type="ECO:0000259" key="10">
    <source>
        <dbReference type="PROSITE" id="PS50928"/>
    </source>
</evidence>
<dbReference type="PROSITE" id="PS50928">
    <property type="entry name" value="ABC_TM1"/>
    <property type="match status" value="1"/>
</dbReference>
<dbReference type="PANTHER" id="PTHR30614:SF0">
    <property type="entry name" value="L-CYSTINE TRANSPORT SYSTEM PERMEASE PROTEIN TCYL"/>
    <property type="match status" value="1"/>
</dbReference>
<dbReference type="PANTHER" id="PTHR30614">
    <property type="entry name" value="MEMBRANE COMPONENT OF AMINO ACID ABC TRANSPORTER"/>
    <property type="match status" value="1"/>
</dbReference>
<keyword evidence="6" id="KW-0029">Amino-acid transport</keyword>
<protein>
    <submittedName>
        <fullName evidence="11">Cystine transport system permease protein</fullName>
    </submittedName>
</protein>
<keyword evidence="12" id="KW-1185">Reference proteome</keyword>
<dbReference type="Proteomes" id="UP000199263">
    <property type="component" value="Unassembled WGS sequence"/>
</dbReference>
<comment type="subcellular location">
    <subcellularLocation>
        <location evidence="1 9">Cell membrane</location>
        <topology evidence="1 9">Multi-pass membrane protein</topology>
    </subcellularLocation>
</comment>
<dbReference type="RefSeq" id="WP_090091653.1">
    <property type="nucleotide sequence ID" value="NZ_FOMG01000015.1"/>
</dbReference>
<keyword evidence="4" id="KW-1003">Cell membrane</keyword>
<dbReference type="InterPro" id="IPR043429">
    <property type="entry name" value="ArtM/GltK/GlnP/TcyL/YhdX-like"/>
</dbReference>
<evidence type="ECO:0000256" key="1">
    <source>
        <dbReference type="ARBA" id="ARBA00004651"/>
    </source>
</evidence>
<dbReference type="OrthoDB" id="9787841at2"/>
<name>A0A1I1NJI5_9CLOT</name>
<dbReference type="GO" id="GO:0043190">
    <property type="term" value="C:ATP-binding cassette (ABC) transporter complex"/>
    <property type="evidence" value="ECO:0007669"/>
    <property type="project" value="InterPro"/>
</dbReference>
<dbReference type="STRING" id="119641.SAMN05421842_11582"/>
<feature type="transmembrane region" description="Helical" evidence="9">
    <location>
        <begin position="23"/>
        <end position="49"/>
    </location>
</feature>
<accession>A0A1I1NJI5</accession>
<comment type="similarity">
    <text evidence="2 9">Belongs to the binding-protein-dependent transport system permease family.</text>
</comment>
<evidence type="ECO:0000256" key="3">
    <source>
        <dbReference type="ARBA" id="ARBA00022448"/>
    </source>
</evidence>
<dbReference type="InterPro" id="IPR000515">
    <property type="entry name" value="MetI-like"/>
</dbReference>
<feature type="transmembrane region" description="Helical" evidence="9">
    <location>
        <begin position="190"/>
        <end position="210"/>
    </location>
</feature>
<dbReference type="NCBIfam" id="TIGR01726">
    <property type="entry name" value="HEQRo_perm_3TM"/>
    <property type="match status" value="1"/>
</dbReference>
<dbReference type="FunFam" id="1.10.3720.10:FF:000009">
    <property type="entry name" value="Amino acid ABC transporter permease"/>
    <property type="match status" value="1"/>
</dbReference>
<feature type="transmembrane region" description="Helical" evidence="9">
    <location>
        <begin position="61"/>
        <end position="82"/>
    </location>
</feature>
<evidence type="ECO:0000256" key="5">
    <source>
        <dbReference type="ARBA" id="ARBA00022692"/>
    </source>
</evidence>
<evidence type="ECO:0000256" key="9">
    <source>
        <dbReference type="RuleBase" id="RU363032"/>
    </source>
</evidence>
<evidence type="ECO:0000256" key="6">
    <source>
        <dbReference type="ARBA" id="ARBA00022970"/>
    </source>
</evidence>